<evidence type="ECO:0000313" key="1">
    <source>
        <dbReference type="EMBL" id="KXG75595.1"/>
    </source>
</evidence>
<reference evidence="1 2" key="1">
    <citation type="submission" date="2015-12" db="EMBL/GenBank/DDBJ databases">
        <title>Draft genome sequence of the thermoanaerobe Thermotalea metallivorans, an isolate from the runoff channel of the Great Artesian Basin, Australia.</title>
        <authorList>
            <person name="Patel B.K."/>
        </authorList>
    </citation>
    <scope>NUCLEOTIDE SEQUENCE [LARGE SCALE GENOMIC DNA]</scope>
    <source>
        <strain evidence="1 2">B2-1</strain>
    </source>
</reference>
<dbReference type="OrthoDB" id="2083348at2"/>
<proteinExistence type="predicted"/>
<name>A0A140L4X0_9FIRM</name>
<gene>
    <name evidence="1" type="ORF">AN619_15910</name>
</gene>
<evidence type="ECO:0000313" key="2">
    <source>
        <dbReference type="Proteomes" id="UP000070456"/>
    </source>
</evidence>
<dbReference type="STRING" id="520762.AN619_15910"/>
<dbReference type="RefSeq" id="WP_068556189.1">
    <property type="nucleotide sequence ID" value="NZ_LOEE01000032.1"/>
</dbReference>
<keyword evidence="2" id="KW-1185">Reference proteome</keyword>
<dbReference type="AlphaFoldDB" id="A0A140L4X0"/>
<sequence length="227" mass="26181">MKTEIKNRVQKLFEMQREARKEYAKIDEQINDLQQSTIYTDKYKAEIIKQLKQEKEQGLKAIDTMFNKQLKEIITEERKAIIGEPEAKPADYQIQVSNALKFIETIGKSLTDKQLSEMLEPFKNDMQTMQLFKQVVEGIFPETRGITRADGKGEGFKDILSSHFQYPFQKTFGKVMDYTAMLNNLDEVESLAGSLFDSKEDMKSGIKMEIFNSKVDTIHELANALEA</sequence>
<accession>A0A140L4X0</accession>
<organism evidence="1 2">
    <name type="scientific">Thermotalea metallivorans</name>
    <dbReference type="NCBI Taxonomy" id="520762"/>
    <lineage>
        <taxon>Bacteria</taxon>
        <taxon>Bacillati</taxon>
        <taxon>Bacillota</taxon>
        <taxon>Clostridia</taxon>
        <taxon>Peptostreptococcales</taxon>
        <taxon>Thermotaleaceae</taxon>
        <taxon>Thermotalea</taxon>
    </lineage>
</organism>
<dbReference type="EMBL" id="LOEE01000032">
    <property type="protein sequence ID" value="KXG75595.1"/>
    <property type="molecule type" value="Genomic_DNA"/>
</dbReference>
<dbReference type="Proteomes" id="UP000070456">
    <property type="component" value="Unassembled WGS sequence"/>
</dbReference>
<protein>
    <submittedName>
        <fullName evidence="1">Uncharacterized protein</fullName>
    </submittedName>
</protein>
<comment type="caution">
    <text evidence="1">The sequence shown here is derived from an EMBL/GenBank/DDBJ whole genome shotgun (WGS) entry which is preliminary data.</text>
</comment>